<dbReference type="EMBL" id="VSSQ01016982">
    <property type="protein sequence ID" value="MPM58841.1"/>
    <property type="molecule type" value="Genomic_DNA"/>
</dbReference>
<protein>
    <recommendedName>
        <fullName evidence="1">PPM-type phosphatase domain-containing protein</fullName>
    </recommendedName>
</protein>
<dbReference type="AlphaFoldDB" id="A0A645B2Q2"/>
<dbReference type="InterPro" id="IPR036457">
    <property type="entry name" value="PPM-type-like_dom_sf"/>
</dbReference>
<feature type="domain" description="PPM-type phosphatase" evidence="1">
    <location>
        <begin position="33"/>
        <end position="217"/>
    </location>
</feature>
<comment type="caution">
    <text evidence="2">The sequence shown here is derived from an EMBL/GenBank/DDBJ whole genome shotgun (WGS) entry which is preliminary data.</text>
</comment>
<accession>A0A645B2Q2</accession>
<dbReference type="SUPFAM" id="SSF81606">
    <property type="entry name" value="PP2C-like"/>
    <property type="match status" value="1"/>
</dbReference>
<reference evidence="2" key="1">
    <citation type="submission" date="2019-08" db="EMBL/GenBank/DDBJ databases">
        <authorList>
            <person name="Kucharzyk K."/>
            <person name="Murdoch R.W."/>
            <person name="Higgins S."/>
            <person name="Loffler F."/>
        </authorList>
    </citation>
    <scope>NUCLEOTIDE SEQUENCE</scope>
</reference>
<proteinExistence type="predicted"/>
<dbReference type="Pfam" id="PF07228">
    <property type="entry name" value="SpoIIE"/>
    <property type="match status" value="1"/>
</dbReference>
<dbReference type="InterPro" id="IPR001932">
    <property type="entry name" value="PPM-type_phosphatase-like_dom"/>
</dbReference>
<dbReference type="Gene3D" id="3.60.40.10">
    <property type="entry name" value="PPM-type phosphatase domain"/>
    <property type="match status" value="1"/>
</dbReference>
<organism evidence="2">
    <name type="scientific">bioreactor metagenome</name>
    <dbReference type="NCBI Taxonomy" id="1076179"/>
    <lineage>
        <taxon>unclassified sequences</taxon>
        <taxon>metagenomes</taxon>
        <taxon>ecological metagenomes</taxon>
    </lineage>
</organism>
<evidence type="ECO:0000313" key="2">
    <source>
        <dbReference type="EMBL" id="MPM58841.1"/>
    </source>
</evidence>
<sequence>MYFIDASYNSLKKHHEELCGDCIQQANLKDSKIFVLADGLGSGVKANILSTLTSKIAITMLREGSTLEETIDTIVHTLPVCQQRHLAYSTFTLIKIFRDGDAYAAEFDNPAIFLHKNGTDIPIEKTLKVIGDKNIYESRFKMDKDTMLVVASDGVEHAGVGHSLDLGWEWVNVNNYLRDMSLKDVSTKDVVKNILDYCSDLYENEPGDDTSVLAVKIKEQQVINLIVGPPRDKKNDNAVFKEVLNSGIKTVICGGTTAQIAARLLGKEVEFDMESMTMDIPPIAHIDGFELVTEGIITLSKAIDIMREYVKPDYNPKIDKKLNEKNAAATLAKLLIEDCDSVKIYQGMAINVAHQDLAFKMDFTYKFNQMNELKLLLEKLGKDVELTYI</sequence>
<evidence type="ECO:0000259" key="1">
    <source>
        <dbReference type="Pfam" id="PF07228"/>
    </source>
</evidence>
<name>A0A645B2Q2_9ZZZZ</name>
<gene>
    <name evidence="2" type="ORF">SDC9_105674</name>
</gene>